<sequence>MVAALGLVAMSLSWGQAVHLDLTHHRMVRFWEAIAALTAIATVAAWAPSHRLWEVAGHPRLRWWAAVPCVAVAVVAVLLPTLAKELAGWWPASVRDAVSQVPGHPVEAFVYPGVVSQSVGAGLTAAGLALAGIGLLGRWVGSLMTVVVVAVLVITQALLGDIGLPWVVDASAPHPAAQWSAWAVWLAGSAVWIWRTTRPTLAGLDS</sequence>
<proteinExistence type="predicted"/>
<name>C7NGR5_KYTSD</name>
<keyword evidence="3" id="KW-1185">Reference proteome</keyword>
<keyword evidence="1" id="KW-1133">Transmembrane helix</keyword>
<keyword evidence="1" id="KW-0812">Transmembrane</keyword>
<organism evidence="2 3">
    <name type="scientific">Kytococcus sedentarius (strain ATCC 14392 / DSM 20547 / JCM 11482 / CCUG 33030 / NBRC 15357 / NCTC 11040 / CCM 314 / 541)</name>
    <name type="common">Micrococcus sedentarius</name>
    <dbReference type="NCBI Taxonomy" id="478801"/>
    <lineage>
        <taxon>Bacteria</taxon>
        <taxon>Bacillati</taxon>
        <taxon>Actinomycetota</taxon>
        <taxon>Actinomycetes</taxon>
        <taxon>Micrococcales</taxon>
        <taxon>Kytococcaceae</taxon>
        <taxon>Kytococcus</taxon>
    </lineage>
</organism>
<feature type="transmembrane region" description="Helical" evidence="1">
    <location>
        <begin position="61"/>
        <end position="83"/>
    </location>
</feature>
<dbReference type="Proteomes" id="UP000006666">
    <property type="component" value="Chromosome"/>
</dbReference>
<evidence type="ECO:0000256" key="1">
    <source>
        <dbReference type="SAM" id="Phobius"/>
    </source>
</evidence>
<reference evidence="2 3" key="1">
    <citation type="journal article" date="2009" name="Stand. Genomic Sci.">
        <title>Complete genome sequence of Kytococcus sedentarius type strain (541).</title>
        <authorList>
            <person name="Sims D."/>
            <person name="Brettin T."/>
            <person name="Detter J.C."/>
            <person name="Han C."/>
            <person name="Lapidus A."/>
            <person name="Copeland A."/>
            <person name="Glavina Del Rio T."/>
            <person name="Nolan M."/>
            <person name="Chen F."/>
            <person name="Lucas S."/>
            <person name="Tice H."/>
            <person name="Cheng J.F."/>
            <person name="Bruce D."/>
            <person name="Goodwin L."/>
            <person name="Pitluck S."/>
            <person name="Ovchinnikova G."/>
            <person name="Pati A."/>
            <person name="Ivanova N."/>
            <person name="Mavrommatis K."/>
            <person name="Chen A."/>
            <person name="Palaniappan K."/>
            <person name="D'haeseleer P."/>
            <person name="Chain P."/>
            <person name="Bristow J."/>
            <person name="Eisen J.A."/>
            <person name="Markowitz V."/>
            <person name="Hugenholtz P."/>
            <person name="Schneider S."/>
            <person name="Goker M."/>
            <person name="Pukall R."/>
            <person name="Kyrpides N.C."/>
            <person name="Klenk H.P."/>
        </authorList>
    </citation>
    <scope>NUCLEOTIDE SEQUENCE [LARGE SCALE GENOMIC DNA]</scope>
    <source>
        <strain evidence="3">ATCC 14392 / DSM 20547 / JCM 11482 / CCUG 33030 / NBRC 15357 / NCTC 11040 / CCM 314 / 541</strain>
    </source>
</reference>
<accession>C7NGR5</accession>
<dbReference type="EMBL" id="CP001686">
    <property type="protein sequence ID" value="ACV07587.1"/>
    <property type="molecule type" value="Genomic_DNA"/>
</dbReference>
<dbReference type="AlphaFoldDB" id="C7NGR5"/>
<dbReference type="KEGG" id="kse:Ksed_26360"/>
<dbReference type="STRING" id="478801.Ksed_26360"/>
<evidence type="ECO:0000313" key="2">
    <source>
        <dbReference type="EMBL" id="ACV07587.1"/>
    </source>
</evidence>
<feature type="transmembrane region" description="Helical" evidence="1">
    <location>
        <begin position="143"/>
        <end position="164"/>
    </location>
</feature>
<gene>
    <name evidence="2" type="ordered locus">Ksed_26360</name>
</gene>
<keyword evidence="1" id="KW-0472">Membrane</keyword>
<dbReference type="HOGENOM" id="CLU_1330495_0_0_11"/>
<feature type="transmembrane region" description="Helical" evidence="1">
    <location>
        <begin position="114"/>
        <end position="136"/>
    </location>
</feature>
<feature type="transmembrane region" description="Helical" evidence="1">
    <location>
        <begin position="27"/>
        <end position="49"/>
    </location>
</feature>
<feature type="transmembrane region" description="Helical" evidence="1">
    <location>
        <begin position="176"/>
        <end position="194"/>
    </location>
</feature>
<evidence type="ECO:0000313" key="3">
    <source>
        <dbReference type="Proteomes" id="UP000006666"/>
    </source>
</evidence>
<protein>
    <submittedName>
        <fullName evidence="2">Uncharacterized protein</fullName>
    </submittedName>
</protein>